<dbReference type="EMBL" id="CABVHK010000026">
    <property type="protein sequence ID" value="VVN43794.1"/>
    <property type="molecule type" value="Genomic_DNA"/>
</dbReference>
<dbReference type="AlphaFoldDB" id="A0A5E6T0K8"/>
<evidence type="ECO:0000313" key="3">
    <source>
        <dbReference type="Proteomes" id="UP000325607"/>
    </source>
</evidence>
<name>A0A5E6T0K8_PSEFL</name>
<protein>
    <recommendedName>
        <fullName evidence="5">Integrase</fullName>
    </recommendedName>
</protein>
<sequence length="724" mass="82111">MPRFKSFNNDELHMKMLLARSKARYASTLDFEAHWLVGGGIGSSVWETISPNGTPLTVSFMDPLPDGTLLSDQENRMLLETIQKWAFYLRKGQITEYTMATPRWAYNLLFIKNIASWLVLHEKVYRPRIHGFRLFDTNAFKALVSELSECGLSGALQYKERIICHFHSLLEHPIPLDCLLDSPHDLDKQFVNDMVEWLRQHDKYITNRKSGVTSKWTLSRVYLGSILGMKLSATSSDDNFRSFIRQFEPGLYHPHLLLPSSSISEYPSQNIIELTKAREKPVSQGNFTDQLEHLANFFSGHSAIPSDIPAVTIDKKSVVAQFRHMLRRPSHTPLIPLSIGLQVINAACEWILVYGKSIVEAAIYYSKESVDISSTHDIYASGTAKQQSFLITRDQWLTTPLDGTPPVSIHSILDITHYDVKVNMSGSERIHNMRSVVKAFVGACAIIIGMMKPLRLSELAYLQRACLGNENDGDGSFLQHEQGKSGPKGEHNIVDRPIPSISARAIQLLQLMGHRLTEVFDDTSTHSEHLFYFPSRSFTVPSGEVLEDAVNNCINTFCDYIKTPVDELGRRWYPRVHEMRKFFMLTMHRHEGNAIKPLLGYGAAHKDKSHVDSYVAPDESYDTYVRYESECIEDRLLSLEAGALDPTQRQGLLALYQHTLTHFGVSSISSIIPKDYLDLIMEIRESGDFEVTTFTIKLTGYAENVTAIDFAIRFGAMTDERFNK</sequence>
<dbReference type="EMBL" id="CABVGX010000017">
    <property type="protein sequence ID" value="VVM84423.1"/>
    <property type="molecule type" value="Genomic_DNA"/>
</dbReference>
<proteinExistence type="predicted"/>
<evidence type="ECO:0000313" key="2">
    <source>
        <dbReference type="EMBL" id="VVN43794.1"/>
    </source>
</evidence>
<organism evidence="1 3">
    <name type="scientific">Pseudomonas fluorescens</name>
    <dbReference type="NCBI Taxonomy" id="294"/>
    <lineage>
        <taxon>Bacteria</taxon>
        <taxon>Pseudomonadati</taxon>
        <taxon>Pseudomonadota</taxon>
        <taxon>Gammaproteobacteria</taxon>
        <taxon>Pseudomonadales</taxon>
        <taxon>Pseudomonadaceae</taxon>
        <taxon>Pseudomonas</taxon>
    </lineage>
</organism>
<dbReference type="Proteomes" id="UP000326953">
    <property type="component" value="Unassembled WGS sequence"/>
</dbReference>
<evidence type="ECO:0000313" key="1">
    <source>
        <dbReference type="EMBL" id="VVM84423.1"/>
    </source>
</evidence>
<gene>
    <name evidence="1" type="ORF">PS645_02443</name>
    <name evidence="2" type="ORF">PS662_05658</name>
</gene>
<evidence type="ECO:0000313" key="4">
    <source>
        <dbReference type="Proteomes" id="UP000326953"/>
    </source>
</evidence>
<reference evidence="3 4" key="1">
    <citation type="submission" date="2019-09" db="EMBL/GenBank/DDBJ databases">
        <authorList>
            <person name="Chandra G."/>
            <person name="Truman W A."/>
        </authorList>
    </citation>
    <scope>NUCLEOTIDE SEQUENCE [LARGE SCALE GENOMIC DNA]</scope>
    <source>
        <strain evidence="1">PS645</strain>
        <strain evidence="2">PS662</strain>
    </source>
</reference>
<accession>A0A5E6T0K8</accession>
<evidence type="ECO:0008006" key="5">
    <source>
        <dbReference type="Google" id="ProtNLM"/>
    </source>
</evidence>
<dbReference type="Proteomes" id="UP000325607">
    <property type="component" value="Unassembled WGS sequence"/>
</dbReference>